<dbReference type="EMBL" id="AJVK01008655">
    <property type="status" value="NOT_ANNOTATED_CDS"/>
    <property type="molecule type" value="Genomic_DNA"/>
</dbReference>
<feature type="compositionally biased region" description="Basic and acidic residues" evidence="1">
    <location>
        <begin position="34"/>
        <end position="53"/>
    </location>
</feature>
<evidence type="ECO:0000256" key="1">
    <source>
        <dbReference type="SAM" id="MobiDB-lite"/>
    </source>
</evidence>
<name>A0A1B0EZS5_PHLPP</name>
<dbReference type="EnsemblMetazoa" id="PPAI010844-RA">
    <property type="protein sequence ID" value="PPAI010844-PA"/>
    <property type="gene ID" value="PPAI010844"/>
</dbReference>
<accession>A0A1B0EZS5</accession>
<organism evidence="2 3">
    <name type="scientific">Phlebotomus papatasi</name>
    <name type="common">Sandfly</name>
    <dbReference type="NCBI Taxonomy" id="29031"/>
    <lineage>
        <taxon>Eukaryota</taxon>
        <taxon>Metazoa</taxon>
        <taxon>Ecdysozoa</taxon>
        <taxon>Arthropoda</taxon>
        <taxon>Hexapoda</taxon>
        <taxon>Insecta</taxon>
        <taxon>Pterygota</taxon>
        <taxon>Neoptera</taxon>
        <taxon>Endopterygota</taxon>
        <taxon>Diptera</taxon>
        <taxon>Nematocera</taxon>
        <taxon>Psychodoidea</taxon>
        <taxon>Psychodidae</taxon>
        <taxon>Phlebotomus</taxon>
        <taxon>Phlebotomus</taxon>
    </lineage>
</organism>
<evidence type="ECO:0000313" key="3">
    <source>
        <dbReference type="Proteomes" id="UP000092462"/>
    </source>
</evidence>
<dbReference type="VEuPathDB" id="VectorBase:PPAI010844"/>
<dbReference type="VEuPathDB" id="VectorBase:PPAPM1_011249"/>
<evidence type="ECO:0000313" key="2">
    <source>
        <dbReference type="EnsemblMetazoa" id="PPAI010844-PA"/>
    </source>
</evidence>
<sequence length="196" mass="23056">MKEYSSKPHQPEPKSFVPPTHHVQKPVVIASVPVEHHEKPAQFPEKEYEKPADHQVPVFKPYESSPPPPPYKPEKSFPAQNIPVHSVHPDYNAPDYSPMVHLEDKPTTYVKPINVPILPYYPEDISYTEHMPVTHKDDIDYRIYKKYPGYIPEETEFDRNVRLRGTVNEYIKRNWNVFENTDEDEKVDYTEGRPQH</sequence>
<feature type="region of interest" description="Disordered" evidence="1">
    <location>
        <begin position="1"/>
        <end position="74"/>
    </location>
</feature>
<dbReference type="AlphaFoldDB" id="A0A1B0EZS5"/>
<protein>
    <submittedName>
        <fullName evidence="2">Uncharacterized protein</fullName>
    </submittedName>
</protein>
<dbReference type="Proteomes" id="UP000092462">
    <property type="component" value="Unassembled WGS sequence"/>
</dbReference>
<proteinExistence type="predicted"/>
<reference evidence="2" key="1">
    <citation type="submission" date="2022-08" db="UniProtKB">
        <authorList>
            <consortium name="EnsemblMetazoa"/>
        </authorList>
    </citation>
    <scope>IDENTIFICATION</scope>
    <source>
        <strain evidence="2">Israel</strain>
    </source>
</reference>
<feature type="compositionally biased region" description="Basic and acidic residues" evidence="1">
    <location>
        <begin position="1"/>
        <end position="12"/>
    </location>
</feature>
<keyword evidence="3" id="KW-1185">Reference proteome</keyword>